<reference evidence="1" key="1">
    <citation type="submission" date="2023-07" db="EMBL/GenBank/DDBJ databases">
        <title>Sorghum-associated microbial communities from plants grown in Nebraska, USA.</title>
        <authorList>
            <person name="Schachtman D."/>
        </authorList>
    </citation>
    <scope>NUCLEOTIDE SEQUENCE</scope>
    <source>
        <strain evidence="1">DS2795</strain>
    </source>
</reference>
<name>A0AAW8DSR2_9BURK</name>
<dbReference type="RefSeq" id="WP_307636206.1">
    <property type="nucleotide sequence ID" value="NZ_JAUSRR010000003.1"/>
</dbReference>
<sequence length="186" mass="20848">MEHGEHCKRDLATLDELFMRWAPRGIDLPAPPARSRHAGSTAGESTGTAMVAQLVVILPVCAQATHRADDRFPEKNRHSRRIRNPHRHRRASPVAAAFANRRIHRDVVVPSSPSHGLFSTPRRIPSGFRRGCSAWRATSFVWSTLASDTRTRAFRTQEQIFVIRAANRNAKTRAYTVVQPDEGEPA</sequence>
<gene>
    <name evidence="1" type="ORF">J2W25_001606</name>
</gene>
<proteinExistence type="predicted"/>
<dbReference type="AlphaFoldDB" id="A0AAW8DSR2"/>
<evidence type="ECO:0000313" key="1">
    <source>
        <dbReference type="EMBL" id="MDP9922585.1"/>
    </source>
</evidence>
<evidence type="ECO:0000313" key="2">
    <source>
        <dbReference type="Proteomes" id="UP001244295"/>
    </source>
</evidence>
<dbReference type="EMBL" id="JAUSRR010000003">
    <property type="protein sequence ID" value="MDP9922585.1"/>
    <property type="molecule type" value="Genomic_DNA"/>
</dbReference>
<accession>A0AAW8DSR2</accession>
<comment type="caution">
    <text evidence="1">The sequence shown here is derived from an EMBL/GenBank/DDBJ whole genome shotgun (WGS) entry which is preliminary data.</text>
</comment>
<dbReference type="Proteomes" id="UP001244295">
    <property type="component" value="Unassembled WGS sequence"/>
</dbReference>
<protein>
    <submittedName>
        <fullName evidence="1">Uncharacterized protein</fullName>
    </submittedName>
</protein>
<organism evidence="1 2">
    <name type="scientific">Variovorax boronicumulans</name>
    <dbReference type="NCBI Taxonomy" id="436515"/>
    <lineage>
        <taxon>Bacteria</taxon>
        <taxon>Pseudomonadati</taxon>
        <taxon>Pseudomonadota</taxon>
        <taxon>Betaproteobacteria</taxon>
        <taxon>Burkholderiales</taxon>
        <taxon>Comamonadaceae</taxon>
        <taxon>Variovorax</taxon>
    </lineage>
</organism>